<dbReference type="RefSeq" id="WP_203818055.1">
    <property type="nucleotide sequence ID" value="NZ_BAAABP010000058.1"/>
</dbReference>
<dbReference type="AlphaFoldDB" id="A0A919MGE5"/>
<feature type="chain" id="PRO_5037737033" description="Alpha-amylase" evidence="1">
    <location>
        <begin position="19"/>
        <end position="300"/>
    </location>
</feature>
<sequence>MLQSVILAAVLAVPPAPAHTTGNLAGAVHDTRGAVVAGADLTVLVPDSPNIAARARTDAAGHFKVTGLDAGAYTIQIDRGGWAEWAPGRTDTPSAYAVVAGRTTFADSVVPAAGRLTGRVLDASGAPAAGVAVSAEDDEHARDFTGTTAADGRYSLRVAPNETYVLRFTDGHFAQYAPSTADRSAASRHPVGAGRTVRADNRLLPGASVSGKLLGADGAPVAGAQVGYVDNNAGSASAITDANGDYTIAKLPPGDFKVYFRTTEGQLQWAYQALSYAEADTFTLPAGGTATVDDQLLPVS</sequence>
<name>A0A919MGE5_9ACTN</name>
<feature type="signal peptide" evidence="1">
    <location>
        <begin position="1"/>
        <end position="18"/>
    </location>
</feature>
<dbReference type="SUPFAM" id="SSF49452">
    <property type="entry name" value="Starch-binding domain-like"/>
    <property type="match status" value="2"/>
</dbReference>
<dbReference type="Gene3D" id="2.60.40.1120">
    <property type="entry name" value="Carboxypeptidase-like, regulatory domain"/>
    <property type="match status" value="3"/>
</dbReference>
<evidence type="ECO:0000256" key="1">
    <source>
        <dbReference type="SAM" id="SignalP"/>
    </source>
</evidence>
<keyword evidence="1" id="KW-0732">Signal</keyword>
<gene>
    <name evidence="2" type="ORF">Afe05nite_33750</name>
</gene>
<reference evidence="2" key="1">
    <citation type="submission" date="2021-01" db="EMBL/GenBank/DDBJ databases">
        <title>Whole genome shotgun sequence of Actinoplanes ferrugineus NBRC 15555.</title>
        <authorList>
            <person name="Komaki H."/>
            <person name="Tamura T."/>
        </authorList>
    </citation>
    <scope>NUCLEOTIDE SEQUENCE</scope>
    <source>
        <strain evidence="2">NBRC 15555</strain>
    </source>
</reference>
<proteinExistence type="predicted"/>
<keyword evidence="3" id="KW-1185">Reference proteome</keyword>
<dbReference type="SUPFAM" id="SSF49464">
    <property type="entry name" value="Carboxypeptidase regulatory domain-like"/>
    <property type="match status" value="1"/>
</dbReference>
<evidence type="ECO:0008006" key="4">
    <source>
        <dbReference type="Google" id="ProtNLM"/>
    </source>
</evidence>
<evidence type="ECO:0000313" key="2">
    <source>
        <dbReference type="EMBL" id="GIE11535.1"/>
    </source>
</evidence>
<accession>A0A919MGE5</accession>
<dbReference type="GO" id="GO:0030246">
    <property type="term" value="F:carbohydrate binding"/>
    <property type="evidence" value="ECO:0007669"/>
    <property type="project" value="InterPro"/>
</dbReference>
<dbReference type="Proteomes" id="UP000598174">
    <property type="component" value="Unassembled WGS sequence"/>
</dbReference>
<organism evidence="2 3">
    <name type="scientific">Paractinoplanes ferrugineus</name>
    <dbReference type="NCBI Taxonomy" id="113564"/>
    <lineage>
        <taxon>Bacteria</taxon>
        <taxon>Bacillati</taxon>
        <taxon>Actinomycetota</taxon>
        <taxon>Actinomycetes</taxon>
        <taxon>Micromonosporales</taxon>
        <taxon>Micromonosporaceae</taxon>
        <taxon>Paractinoplanes</taxon>
    </lineage>
</organism>
<comment type="caution">
    <text evidence="2">The sequence shown here is derived from an EMBL/GenBank/DDBJ whole genome shotgun (WGS) entry which is preliminary data.</text>
</comment>
<dbReference type="EMBL" id="BOMM01000029">
    <property type="protein sequence ID" value="GIE11535.1"/>
    <property type="molecule type" value="Genomic_DNA"/>
</dbReference>
<dbReference type="InterPro" id="IPR013784">
    <property type="entry name" value="Carb-bd-like_fold"/>
</dbReference>
<evidence type="ECO:0000313" key="3">
    <source>
        <dbReference type="Proteomes" id="UP000598174"/>
    </source>
</evidence>
<dbReference type="Pfam" id="PF13620">
    <property type="entry name" value="CarboxypepD_reg"/>
    <property type="match status" value="3"/>
</dbReference>
<protein>
    <recommendedName>
        <fullName evidence="4">Alpha-amylase</fullName>
    </recommendedName>
</protein>
<dbReference type="InterPro" id="IPR008969">
    <property type="entry name" value="CarboxyPept-like_regulatory"/>
</dbReference>